<evidence type="ECO:0000256" key="3">
    <source>
        <dbReference type="ARBA" id="ARBA00022692"/>
    </source>
</evidence>
<evidence type="ECO:0000259" key="8">
    <source>
        <dbReference type="Pfam" id="PF01694"/>
    </source>
</evidence>
<keyword evidence="6 7" id="KW-0472">Membrane</keyword>
<sequence>MNHWIDICEFPLDRDLTELAQFARRYHLPLRIAEEGNRQVVSTPDPQLAEMLRPLLERWRAGEINLADIRVEPVEATGESEAEEAASAVFLPTWPWRRTPLSLILIALCFAGWFLLREDLAGGLIIYPERTGSSGLSTLARHWTEGDYWRLWTPAIVHFSLPHALFNALGVWILGRPLEARAGTLPFAILVFISAPVANLIQYYWSPQILFGGMSGVVYALVGSVFVLQRWQPGWRDVPPGIVGLAVAWLLLCASGLVEYVIGVGIANAAHLGGFFCGLLLAFCYCLAGGARNFAK</sequence>
<dbReference type="GO" id="GO:0016020">
    <property type="term" value="C:membrane"/>
    <property type="evidence" value="ECO:0007669"/>
    <property type="project" value="UniProtKB-SubCell"/>
</dbReference>
<proteinExistence type="inferred from homology"/>
<dbReference type="PANTHER" id="PTHR43731:SF14">
    <property type="entry name" value="PRESENILIN-ASSOCIATED RHOMBOID-LIKE PROTEIN, MITOCHONDRIAL"/>
    <property type="match status" value="1"/>
</dbReference>
<dbReference type="InterPro" id="IPR050925">
    <property type="entry name" value="Rhomboid_protease_S54"/>
</dbReference>
<evidence type="ECO:0000256" key="5">
    <source>
        <dbReference type="ARBA" id="ARBA00022989"/>
    </source>
</evidence>
<dbReference type="PANTHER" id="PTHR43731">
    <property type="entry name" value="RHOMBOID PROTEASE"/>
    <property type="match status" value="1"/>
</dbReference>
<evidence type="ECO:0000259" key="9">
    <source>
        <dbReference type="Pfam" id="PF16733"/>
    </source>
</evidence>
<dbReference type="AlphaFoldDB" id="A0A7W4ZBB2"/>
<dbReference type="Proteomes" id="UP000535937">
    <property type="component" value="Unassembled WGS sequence"/>
</dbReference>
<feature type="transmembrane region" description="Helical" evidence="7">
    <location>
        <begin position="241"/>
        <end position="263"/>
    </location>
</feature>
<dbReference type="InterPro" id="IPR031976">
    <property type="entry name" value="NRho"/>
</dbReference>
<feature type="transmembrane region" description="Helical" evidence="7">
    <location>
        <begin position="99"/>
        <end position="116"/>
    </location>
</feature>
<comment type="similarity">
    <text evidence="2">Belongs to the peptidase S54 family.</text>
</comment>
<comment type="subcellular location">
    <subcellularLocation>
        <location evidence="1">Membrane</location>
        <topology evidence="1">Multi-pass membrane protein</topology>
    </subcellularLocation>
</comment>
<dbReference type="InterPro" id="IPR022764">
    <property type="entry name" value="Peptidase_S54_rhomboid_dom"/>
</dbReference>
<keyword evidence="4" id="KW-0378">Hydrolase</keyword>
<dbReference type="Gene3D" id="3.30.70.2080">
    <property type="match status" value="1"/>
</dbReference>
<dbReference type="InterPro" id="IPR035952">
    <property type="entry name" value="Rhomboid-like_sf"/>
</dbReference>
<feature type="transmembrane region" description="Helical" evidence="7">
    <location>
        <begin position="269"/>
        <end position="288"/>
    </location>
</feature>
<reference evidence="10 11" key="1">
    <citation type="submission" date="2020-08" db="EMBL/GenBank/DDBJ databases">
        <title>Genomic Encyclopedia of Type Strains, Phase III (KMG-III): the genomes of soil and plant-associated and newly described type strains.</title>
        <authorList>
            <person name="Whitman W."/>
        </authorList>
    </citation>
    <scope>NUCLEOTIDE SEQUENCE [LARGE SCALE GENOMIC DNA]</scope>
    <source>
        <strain evidence="10 11">CECT 8799</strain>
    </source>
</reference>
<feature type="transmembrane region" description="Helical" evidence="7">
    <location>
        <begin position="187"/>
        <end position="205"/>
    </location>
</feature>
<feature type="domain" description="Rhomboid protease N-terminal" evidence="9">
    <location>
        <begin position="4"/>
        <end position="66"/>
    </location>
</feature>
<name>A0A7W4ZBB2_9GAMM</name>
<comment type="caution">
    <text evidence="10">The sequence shown here is derived from an EMBL/GenBank/DDBJ whole genome shotgun (WGS) entry which is preliminary data.</text>
</comment>
<dbReference type="RefSeq" id="WP_183461108.1">
    <property type="nucleotide sequence ID" value="NZ_JACHWZ010000013.1"/>
</dbReference>
<evidence type="ECO:0000256" key="4">
    <source>
        <dbReference type="ARBA" id="ARBA00022801"/>
    </source>
</evidence>
<dbReference type="SUPFAM" id="SSF144091">
    <property type="entry name" value="Rhomboid-like"/>
    <property type="match status" value="1"/>
</dbReference>
<feature type="transmembrane region" description="Helical" evidence="7">
    <location>
        <begin position="211"/>
        <end position="229"/>
    </location>
</feature>
<keyword evidence="3 7" id="KW-0812">Transmembrane</keyword>
<dbReference type="GO" id="GO:0004252">
    <property type="term" value="F:serine-type endopeptidase activity"/>
    <property type="evidence" value="ECO:0007669"/>
    <property type="project" value="InterPro"/>
</dbReference>
<evidence type="ECO:0000313" key="10">
    <source>
        <dbReference type="EMBL" id="MBB3062110.1"/>
    </source>
</evidence>
<keyword evidence="11" id="KW-1185">Reference proteome</keyword>
<keyword evidence="5 7" id="KW-1133">Transmembrane helix</keyword>
<evidence type="ECO:0000256" key="2">
    <source>
        <dbReference type="ARBA" id="ARBA00009045"/>
    </source>
</evidence>
<dbReference type="Gene3D" id="1.20.1540.10">
    <property type="entry name" value="Rhomboid-like"/>
    <property type="match status" value="1"/>
</dbReference>
<gene>
    <name evidence="10" type="ORF">FHS09_002954</name>
</gene>
<evidence type="ECO:0000256" key="6">
    <source>
        <dbReference type="ARBA" id="ARBA00023136"/>
    </source>
</evidence>
<feature type="domain" description="Peptidase S54 rhomboid" evidence="8">
    <location>
        <begin position="146"/>
        <end position="286"/>
    </location>
</feature>
<evidence type="ECO:0000256" key="1">
    <source>
        <dbReference type="ARBA" id="ARBA00004141"/>
    </source>
</evidence>
<dbReference type="InterPro" id="IPR038244">
    <property type="entry name" value="NRho_sf"/>
</dbReference>
<dbReference type="EMBL" id="JACHWZ010000013">
    <property type="protein sequence ID" value="MBB3062110.1"/>
    <property type="molecule type" value="Genomic_DNA"/>
</dbReference>
<evidence type="ECO:0000313" key="11">
    <source>
        <dbReference type="Proteomes" id="UP000535937"/>
    </source>
</evidence>
<accession>A0A7W4ZBB2</accession>
<feature type="transmembrane region" description="Helical" evidence="7">
    <location>
        <begin position="155"/>
        <end position="175"/>
    </location>
</feature>
<dbReference type="Pfam" id="PF01694">
    <property type="entry name" value="Rhomboid"/>
    <property type="match status" value="1"/>
</dbReference>
<dbReference type="Pfam" id="PF16733">
    <property type="entry name" value="NRho"/>
    <property type="match status" value="1"/>
</dbReference>
<protein>
    <submittedName>
        <fullName evidence="10">GlpG protein</fullName>
    </submittedName>
</protein>
<organism evidence="10 11">
    <name type="scientific">Microbulbifer rhizosphaerae</name>
    <dbReference type="NCBI Taxonomy" id="1562603"/>
    <lineage>
        <taxon>Bacteria</taxon>
        <taxon>Pseudomonadati</taxon>
        <taxon>Pseudomonadota</taxon>
        <taxon>Gammaproteobacteria</taxon>
        <taxon>Cellvibrionales</taxon>
        <taxon>Microbulbiferaceae</taxon>
        <taxon>Microbulbifer</taxon>
    </lineage>
</organism>
<evidence type="ECO:0000256" key="7">
    <source>
        <dbReference type="SAM" id="Phobius"/>
    </source>
</evidence>